<dbReference type="SUPFAM" id="SSF56281">
    <property type="entry name" value="Metallo-hydrolase/oxidoreductase"/>
    <property type="match status" value="1"/>
</dbReference>
<evidence type="ECO:0000313" key="3">
    <source>
        <dbReference type="Proteomes" id="UP000480185"/>
    </source>
</evidence>
<protein>
    <submittedName>
        <fullName evidence="2">MBL fold metallo-hydrolase</fullName>
    </submittedName>
</protein>
<dbReference type="EMBL" id="WJNH01000007">
    <property type="protein sequence ID" value="MRG87101.1"/>
    <property type="molecule type" value="Genomic_DNA"/>
</dbReference>
<dbReference type="Proteomes" id="UP000480185">
    <property type="component" value="Unassembled WGS sequence"/>
</dbReference>
<keyword evidence="3" id="KW-1185">Reference proteome</keyword>
<proteinExistence type="predicted"/>
<dbReference type="Pfam" id="PF00753">
    <property type="entry name" value="Lactamase_B"/>
    <property type="match status" value="1"/>
</dbReference>
<dbReference type="PANTHER" id="PTHR42951">
    <property type="entry name" value="METALLO-BETA-LACTAMASE DOMAIN-CONTAINING"/>
    <property type="match status" value="1"/>
</dbReference>
<evidence type="ECO:0000259" key="1">
    <source>
        <dbReference type="SMART" id="SM00849"/>
    </source>
</evidence>
<dbReference type="RefSeq" id="WP_153728988.1">
    <property type="nucleotide sequence ID" value="NZ_WJNH01000007.1"/>
</dbReference>
<comment type="caution">
    <text evidence="2">The sequence shown here is derived from an EMBL/GenBank/DDBJ whole genome shotgun (WGS) entry which is preliminary data.</text>
</comment>
<dbReference type="Gene3D" id="3.60.15.10">
    <property type="entry name" value="Ribonuclease Z/Hydroxyacylglutathione hydrolase-like"/>
    <property type="match status" value="1"/>
</dbReference>
<dbReference type="InterPro" id="IPR036866">
    <property type="entry name" value="RibonucZ/Hydroxyglut_hydro"/>
</dbReference>
<dbReference type="OrthoDB" id="11380at2"/>
<evidence type="ECO:0000313" key="2">
    <source>
        <dbReference type="EMBL" id="MRG87101.1"/>
    </source>
</evidence>
<dbReference type="PANTHER" id="PTHR42951:SF14">
    <property type="entry name" value="METALLO-BETA-LACTAMASE SUPERFAMILY PROTEIN"/>
    <property type="match status" value="1"/>
</dbReference>
<gene>
    <name evidence="2" type="ORF">GH754_12350</name>
</gene>
<dbReference type="AlphaFoldDB" id="A0A6G1X7X0"/>
<name>A0A6G1X7X0_9BACI</name>
<accession>A0A6G1X7X0</accession>
<dbReference type="InterPro" id="IPR050855">
    <property type="entry name" value="NDM-1-like"/>
</dbReference>
<dbReference type="GO" id="GO:0016787">
    <property type="term" value="F:hydrolase activity"/>
    <property type="evidence" value="ECO:0007669"/>
    <property type="project" value="UniProtKB-KW"/>
</dbReference>
<dbReference type="SMART" id="SM00849">
    <property type="entry name" value="Lactamase_B"/>
    <property type="match status" value="1"/>
</dbReference>
<reference evidence="2 3" key="1">
    <citation type="submission" date="2019-11" db="EMBL/GenBank/DDBJ databases">
        <authorList>
            <person name="Li J."/>
        </authorList>
    </citation>
    <scope>NUCLEOTIDE SEQUENCE [LARGE SCALE GENOMIC DNA]</scope>
    <source>
        <strain evidence="2 3">J4</strain>
    </source>
</reference>
<dbReference type="InterPro" id="IPR001279">
    <property type="entry name" value="Metallo-B-lactamas"/>
</dbReference>
<keyword evidence="2" id="KW-0378">Hydrolase</keyword>
<dbReference type="CDD" id="cd07743">
    <property type="entry name" value="metallo-hydrolase-like_MBL-fold"/>
    <property type="match status" value="1"/>
</dbReference>
<organism evidence="2 3">
    <name type="scientific">Salinibacillus xinjiangensis</name>
    <dbReference type="NCBI Taxonomy" id="1229268"/>
    <lineage>
        <taxon>Bacteria</taxon>
        <taxon>Bacillati</taxon>
        <taxon>Bacillota</taxon>
        <taxon>Bacilli</taxon>
        <taxon>Bacillales</taxon>
        <taxon>Bacillaceae</taxon>
        <taxon>Salinibacillus</taxon>
    </lineage>
</organism>
<feature type="domain" description="Metallo-beta-lactamase" evidence="1">
    <location>
        <begin position="16"/>
        <end position="205"/>
    </location>
</feature>
<sequence length="297" mass="33507">MTLTQINDSCYFFDAAVNIGYVHHGDEGLIIDAGIDKSSIKKVIKALQAKSLPITHLFITHAHSDHYGGAYVLEKDFHVDIIAPKFESAIVENPMLEPLYLFGGNDPLKELRNKFLEGKPVKVNHEVDEGEYSFGSFDLHVSILPGHSYYQAGVVIDEVFFAADSYFSEDQLHKHSIPYITDADLTIESLRKAKEVKCVGAVPGHGTYEEDFRDTIQKNIDYHEQLLADLKAYLAEKGSASHEQVVADICESYEVNPSQLSQFLLFRTAVTAYLIGLIKREEIEHRLERARWVFSVN</sequence>